<organism evidence="1 2">
    <name type="scientific">Aphanomyces euteiches</name>
    <dbReference type="NCBI Taxonomy" id="100861"/>
    <lineage>
        <taxon>Eukaryota</taxon>
        <taxon>Sar</taxon>
        <taxon>Stramenopiles</taxon>
        <taxon>Oomycota</taxon>
        <taxon>Saprolegniomycetes</taxon>
        <taxon>Saprolegniales</taxon>
        <taxon>Verrucalvaceae</taxon>
        <taxon>Aphanomyces</taxon>
    </lineage>
</organism>
<sequence length="189" mass="21692">MAFAHVMAFVKDEQINARHGDVSLRDEIAEDFRRADKDAVEENFVLPLHLIPYFELSAAICFDFERRELEDLGVDLIHELARRGQDKRALCRVVLLTEKHDRHECLANTSVPDHDNILLPCKLDHLFLVVSKCSHGLARTAPTSRMRLMLPTQVRWSHAIKPFGELKAALRRAHQHGLHQRLSKTSHAN</sequence>
<proteinExistence type="predicted"/>
<evidence type="ECO:0000313" key="2">
    <source>
        <dbReference type="Proteomes" id="UP000481153"/>
    </source>
</evidence>
<evidence type="ECO:0000313" key="1">
    <source>
        <dbReference type="EMBL" id="KAF0733869.1"/>
    </source>
</evidence>
<accession>A0A6G0X236</accession>
<dbReference type="EMBL" id="VJMJ01000119">
    <property type="protein sequence ID" value="KAF0733869.1"/>
    <property type="molecule type" value="Genomic_DNA"/>
</dbReference>
<reference evidence="1 2" key="1">
    <citation type="submission" date="2019-07" db="EMBL/GenBank/DDBJ databases">
        <title>Genomics analysis of Aphanomyces spp. identifies a new class of oomycete effector associated with host adaptation.</title>
        <authorList>
            <person name="Gaulin E."/>
        </authorList>
    </citation>
    <scope>NUCLEOTIDE SEQUENCE [LARGE SCALE GENOMIC DNA]</scope>
    <source>
        <strain evidence="1 2">ATCC 201684</strain>
    </source>
</reference>
<dbReference type="Proteomes" id="UP000481153">
    <property type="component" value="Unassembled WGS sequence"/>
</dbReference>
<keyword evidence="2" id="KW-1185">Reference proteome</keyword>
<protein>
    <submittedName>
        <fullName evidence="1">Uncharacterized protein</fullName>
    </submittedName>
</protein>
<dbReference type="AlphaFoldDB" id="A0A6G0X236"/>
<name>A0A6G0X236_9STRA</name>
<gene>
    <name evidence="1" type="ORF">Ae201684_009427</name>
</gene>
<comment type="caution">
    <text evidence="1">The sequence shown here is derived from an EMBL/GenBank/DDBJ whole genome shotgun (WGS) entry which is preliminary data.</text>
</comment>